<keyword evidence="9" id="KW-0833">Ubl conjugation pathway</keyword>
<evidence type="ECO:0000313" key="17">
    <source>
        <dbReference type="Proteomes" id="UP001152885"/>
    </source>
</evidence>
<evidence type="ECO:0000256" key="12">
    <source>
        <dbReference type="ARBA" id="ARBA00023136"/>
    </source>
</evidence>
<proteinExistence type="predicted"/>
<dbReference type="EC" id="2.3.2.27" evidence="4"/>
<dbReference type="InterPro" id="IPR011016">
    <property type="entry name" value="Znf_RING-CH"/>
</dbReference>
<accession>A0A9W4TZZ7</accession>
<keyword evidence="8" id="KW-0863">Zinc-finger</keyword>
<evidence type="ECO:0000256" key="7">
    <source>
        <dbReference type="ARBA" id="ARBA00022723"/>
    </source>
</evidence>
<reference evidence="16" key="1">
    <citation type="submission" date="2022-12" db="EMBL/GenBank/DDBJ databases">
        <authorList>
            <person name="Brejova B."/>
        </authorList>
    </citation>
    <scope>NUCLEOTIDE SEQUENCE</scope>
</reference>
<comment type="subcellular location">
    <subcellularLocation>
        <location evidence="2">Membrane</location>
        <topology evidence="2">Multi-pass membrane protein</topology>
    </subcellularLocation>
</comment>
<dbReference type="AlphaFoldDB" id="A0A9W4TZZ7"/>
<evidence type="ECO:0000256" key="14">
    <source>
        <dbReference type="SAM" id="Phobius"/>
    </source>
</evidence>
<comment type="caution">
    <text evidence="16">The sequence shown here is derived from an EMBL/GenBank/DDBJ whole genome shotgun (WGS) entry which is preliminary data.</text>
</comment>
<dbReference type="EMBL" id="CANTUO010000006">
    <property type="protein sequence ID" value="CAI5760299.1"/>
    <property type="molecule type" value="Genomic_DNA"/>
</dbReference>
<evidence type="ECO:0000256" key="4">
    <source>
        <dbReference type="ARBA" id="ARBA00012483"/>
    </source>
</evidence>
<feature type="transmembrane region" description="Helical" evidence="14">
    <location>
        <begin position="902"/>
        <end position="927"/>
    </location>
</feature>
<dbReference type="OrthoDB" id="1108038at2759"/>
<keyword evidence="7" id="KW-0479">Metal-binding</keyword>
<feature type="transmembrane region" description="Helical" evidence="14">
    <location>
        <begin position="397"/>
        <end position="417"/>
    </location>
</feature>
<evidence type="ECO:0000256" key="3">
    <source>
        <dbReference type="ARBA" id="ARBA00004906"/>
    </source>
</evidence>
<dbReference type="PANTHER" id="PTHR13145:SF0">
    <property type="entry name" value="E3 UBIQUITIN-PROTEIN LIGASE MARCHF6"/>
    <property type="match status" value="1"/>
</dbReference>
<feature type="transmembrane region" description="Helical" evidence="14">
    <location>
        <begin position="92"/>
        <end position="113"/>
    </location>
</feature>
<evidence type="ECO:0000256" key="13">
    <source>
        <dbReference type="SAM" id="MobiDB-lite"/>
    </source>
</evidence>
<evidence type="ECO:0000256" key="10">
    <source>
        <dbReference type="ARBA" id="ARBA00022833"/>
    </source>
</evidence>
<feature type="transmembrane region" description="Helical" evidence="14">
    <location>
        <begin position="1125"/>
        <end position="1148"/>
    </location>
</feature>
<protein>
    <recommendedName>
        <fullName evidence="4">RING-type E3 ubiquitin transferase</fullName>
        <ecNumber evidence="4">2.3.2.27</ecNumber>
    </recommendedName>
</protein>
<feature type="transmembrane region" description="Helical" evidence="14">
    <location>
        <begin position="514"/>
        <end position="532"/>
    </location>
</feature>
<dbReference type="SMART" id="SM00744">
    <property type="entry name" value="RINGv"/>
    <property type="match status" value="1"/>
</dbReference>
<dbReference type="InterPro" id="IPR013083">
    <property type="entry name" value="Znf_RING/FYVE/PHD"/>
</dbReference>
<keyword evidence="10" id="KW-0862">Zinc</keyword>
<feature type="transmembrane region" description="Helical" evidence="14">
    <location>
        <begin position="1048"/>
        <end position="1068"/>
    </location>
</feature>
<dbReference type="CDD" id="cd16702">
    <property type="entry name" value="RING_CH-C4HC3_MARCH6"/>
    <property type="match status" value="1"/>
</dbReference>
<dbReference type="GO" id="GO:0036503">
    <property type="term" value="P:ERAD pathway"/>
    <property type="evidence" value="ECO:0007669"/>
    <property type="project" value="TreeGrafter"/>
</dbReference>
<evidence type="ECO:0000313" key="16">
    <source>
        <dbReference type="EMBL" id="CAI5760299.1"/>
    </source>
</evidence>
<evidence type="ECO:0000259" key="15">
    <source>
        <dbReference type="PROSITE" id="PS51292"/>
    </source>
</evidence>
<dbReference type="Gene3D" id="3.30.40.10">
    <property type="entry name" value="Zinc/RING finger domain, C3HC4 (zinc finger)"/>
    <property type="match status" value="1"/>
</dbReference>
<dbReference type="GO" id="GO:0061630">
    <property type="term" value="F:ubiquitin protein ligase activity"/>
    <property type="evidence" value="ECO:0007669"/>
    <property type="project" value="UniProtKB-EC"/>
</dbReference>
<comment type="pathway">
    <text evidence="3">Protein modification; protein ubiquitination.</text>
</comment>
<dbReference type="Pfam" id="PF12906">
    <property type="entry name" value="RINGv"/>
    <property type="match status" value="1"/>
</dbReference>
<feature type="transmembrane region" description="Helical" evidence="14">
    <location>
        <begin position="682"/>
        <end position="704"/>
    </location>
</feature>
<evidence type="ECO:0000256" key="1">
    <source>
        <dbReference type="ARBA" id="ARBA00000900"/>
    </source>
</evidence>
<feature type="transmembrane region" description="Helical" evidence="14">
    <location>
        <begin position="724"/>
        <end position="744"/>
    </location>
</feature>
<comment type="catalytic activity">
    <reaction evidence="1">
        <text>S-ubiquitinyl-[E2 ubiquitin-conjugating enzyme]-L-cysteine + [acceptor protein]-L-lysine = [E2 ubiquitin-conjugating enzyme]-L-cysteine + N(6)-ubiquitinyl-[acceptor protein]-L-lysine.</text>
        <dbReference type="EC" id="2.3.2.27"/>
    </reaction>
</comment>
<keyword evidence="5" id="KW-0808">Transferase</keyword>
<keyword evidence="17" id="KW-1185">Reference proteome</keyword>
<dbReference type="PROSITE" id="PS51292">
    <property type="entry name" value="ZF_RING_CH"/>
    <property type="match status" value="1"/>
</dbReference>
<evidence type="ECO:0000256" key="5">
    <source>
        <dbReference type="ARBA" id="ARBA00022679"/>
    </source>
</evidence>
<dbReference type="SUPFAM" id="SSF57850">
    <property type="entry name" value="RING/U-box"/>
    <property type="match status" value="1"/>
</dbReference>
<dbReference type="PANTHER" id="PTHR13145">
    <property type="entry name" value="SSM4 PROTEIN"/>
    <property type="match status" value="1"/>
</dbReference>
<feature type="region of interest" description="Disordered" evidence="13">
    <location>
        <begin position="287"/>
        <end position="306"/>
    </location>
</feature>
<feature type="transmembrane region" description="Helical" evidence="14">
    <location>
        <begin position="174"/>
        <end position="195"/>
    </location>
</feature>
<organism evidence="16 17">
    <name type="scientific">Candida verbasci</name>
    <dbReference type="NCBI Taxonomy" id="1227364"/>
    <lineage>
        <taxon>Eukaryota</taxon>
        <taxon>Fungi</taxon>
        <taxon>Dikarya</taxon>
        <taxon>Ascomycota</taxon>
        <taxon>Saccharomycotina</taxon>
        <taxon>Pichiomycetes</taxon>
        <taxon>Debaryomycetaceae</taxon>
        <taxon>Candida/Lodderomyces clade</taxon>
        <taxon>Candida</taxon>
    </lineage>
</organism>
<evidence type="ECO:0000256" key="2">
    <source>
        <dbReference type="ARBA" id="ARBA00004141"/>
    </source>
</evidence>
<gene>
    <name evidence="16" type="ORF">CANVERA_P4809</name>
</gene>
<dbReference type="GO" id="GO:0005789">
    <property type="term" value="C:endoplasmic reticulum membrane"/>
    <property type="evidence" value="ECO:0007669"/>
    <property type="project" value="TreeGrafter"/>
</dbReference>
<keyword evidence="11 14" id="KW-1133">Transmembrane helix</keyword>
<evidence type="ECO:0000256" key="8">
    <source>
        <dbReference type="ARBA" id="ARBA00022771"/>
    </source>
</evidence>
<evidence type="ECO:0000256" key="11">
    <source>
        <dbReference type="ARBA" id="ARBA00022989"/>
    </source>
</evidence>
<dbReference type="FunFam" id="3.30.40.10:FF:000287">
    <property type="entry name" value="RING finger membrane protein"/>
    <property type="match status" value="1"/>
</dbReference>
<feature type="domain" description="RING-CH-type" evidence="15">
    <location>
        <begin position="1"/>
        <end position="64"/>
    </location>
</feature>
<feature type="region of interest" description="Disordered" evidence="13">
    <location>
        <begin position="347"/>
        <end position="372"/>
    </location>
</feature>
<dbReference type="Proteomes" id="UP001152885">
    <property type="component" value="Unassembled WGS sequence"/>
</dbReference>
<keyword evidence="12 14" id="KW-0472">Membrane</keyword>
<keyword evidence="6 14" id="KW-0812">Transmembrane</keyword>
<feature type="transmembrane region" description="Helical" evidence="14">
    <location>
        <begin position="1008"/>
        <end position="1028"/>
    </location>
</feature>
<sequence>MSTDVENTCRVCRGEGTPNQPLYHPCKCRGSIKYIHQQCLMEWLKHSNKSTEKCEICNTTYKFKIIYDPQMPQNIPFQLIWLKFFKIILSTLLKSTSIMLYILCILFQVPLFWKFVGRIFTWAIDGNLPIINKSSFFTSLLFGEFDITKYMSEQSSNLLPLQLSLIKFRKFLSYTYFSGVRYLLVAVIVQIALFIEREWVVRDEAYLKALKRKIGKEPRTKLIDMLQQTVESLRNNTNENTDAATVSRLESLTRAINDLQENNEGEQGNNNYEESLRRAIDNGELFTERQNEEPNDDAVSDIPTDNERPTIFIGPDHNQEPVINHEARRNAGMNELVRNFVDFAEDNEDNDEDDEEEEEEVQHEEHLQDGAAPANNNGAIAEFLEIFGISLNLSTPIFLMLLCDLVIAAYLFCIYLVPHMIGNIFVSSTGYLLKFVYNIALSKAVNTLSTTKAYQITSSIVDKYILNSTNTGSEFVDFSIYTVNEYVIQSTISMIDKLFVNNMSEHAHTLNERIIVLTIGYGIICGATYKLMTILTSGSKPVLGTPRRAFKVLFEICSTAKVFIIFAIEIYFFPVYCGWLLDFCIAPLFLNTFTQPSKNGLPVFTLLFTSYYEFLQEPYLRISLYWACGTLYMLFFAFYLGMIRNNILRPGVLFFLRTPDDPNTRLIHDALIKPFSLQIYRIWLIGIVYTIFILLGVGGVTWGIRWLVQAKDYNVFLPIQIPSYFTLGLSIYFGALLVDGKSLITKYVKLYWTRVFEISTHKLRLSHFILGKPISHERGYVVYKNLWQQLLGTAKPDYSRPVSYREAQIIFKQDLSVNACFVPNGNYVRAPDNDLISSEKFVRSLFVPVTKDDKVLVDTPKIEELQPNPFDSDDDELDEEIINSNNSYTIVYRPPFFKMRCIALIVMVWIFAVILIISILMIAVFIGRPIVRVNSLMFENFISNQYNKLTAIDWKLVDLLSVAIGLVIQLQVLYQYDKNNDIPNEAEEDNVRRLLNAGRIFNRLPQFILVKFSSCVCWALWVSTIHHLCVEDPYKYTTKSNEMFELKSMVLHFIASFYTLLPIIYYLLTIIKSGDVNNNMTIYDSCRHFGLFQVLTNFAIVHLPSISIILISKYYNSLTQDISKYVWPITFGFFMVIKTILFSTELYSKINDQVKSEKYVKGRTIENIDVSDDDE</sequence>
<evidence type="ECO:0000256" key="6">
    <source>
        <dbReference type="ARBA" id="ARBA00022692"/>
    </source>
</evidence>
<evidence type="ECO:0000256" key="9">
    <source>
        <dbReference type="ARBA" id="ARBA00022786"/>
    </source>
</evidence>
<feature type="compositionally biased region" description="Acidic residues" evidence="13">
    <location>
        <begin position="347"/>
        <end position="362"/>
    </location>
</feature>
<name>A0A9W4TZZ7_9ASCO</name>
<feature type="transmembrane region" description="Helical" evidence="14">
    <location>
        <begin position="622"/>
        <end position="640"/>
    </location>
</feature>
<dbReference type="GO" id="GO:0008270">
    <property type="term" value="F:zinc ion binding"/>
    <property type="evidence" value="ECO:0007669"/>
    <property type="project" value="UniProtKB-KW"/>
</dbReference>
<feature type="transmembrane region" description="Helical" evidence="14">
    <location>
        <begin position="1089"/>
        <end position="1113"/>
    </location>
</feature>